<accession>A0ABU2DTQ9</accession>
<proteinExistence type="predicted"/>
<keyword evidence="4" id="KW-1185">Reference proteome</keyword>
<gene>
    <name evidence="3" type="ORF">RIL96_09990</name>
</gene>
<evidence type="ECO:0000313" key="3">
    <source>
        <dbReference type="EMBL" id="MDR8019891.1"/>
    </source>
</evidence>
<feature type="transmembrane region" description="Helical" evidence="2">
    <location>
        <begin position="56"/>
        <end position="77"/>
    </location>
</feature>
<evidence type="ECO:0000256" key="2">
    <source>
        <dbReference type="SAM" id="Phobius"/>
    </source>
</evidence>
<keyword evidence="2" id="KW-0812">Transmembrane</keyword>
<organism evidence="3 4">
    <name type="scientific">Nesterenkonia aerolata</name>
    <dbReference type="NCBI Taxonomy" id="3074079"/>
    <lineage>
        <taxon>Bacteria</taxon>
        <taxon>Bacillati</taxon>
        <taxon>Actinomycetota</taxon>
        <taxon>Actinomycetes</taxon>
        <taxon>Micrococcales</taxon>
        <taxon>Micrococcaceae</taxon>
        <taxon>Nesterenkonia</taxon>
    </lineage>
</organism>
<protein>
    <recommendedName>
        <fullName evidence="5">PH (Pleckstrin Homology) domain-containing protein</fullName>
    </recommendedName>
</protein>
<comment type="caution">
    <text evidence="3">The sequence shown here is derived from an EMBL/GenBank/DDBJ whole genome shotgun (WGS) entry which is preliminary data.</text>
</comment>
<reference evidence="3 4" key="1">
    <citation type="submission" date="2023-09" db="EMBL/GenBank/DDBJ databases">
        <title>Description of three actinobacteria isolated from air of manufacturing shop in a pharmaceutical factory.</title>
        <authorList>
            <person name="Zhang D.-F."/>
        </authorList>
    </citation>
    <scope>NUCLEOTIDE SEQUENCE [LARGE SCALE GENOMIC DNA]</scope>
    <source>
        <strain evidence="3 4">LY-0111</strain>
    </source>
</reference>
<name>A0ABU2DTQ9_9MICC</name>
<sequence>MGKLKLVDGEQVVVRTRAHRRTLIPALVNLLIAAAVVSFLLGYLSRGSQPEFVRQFSGLGLFVVWALGGLTVFFGTVRPVLRWLNRLTFLTNLRVVQKNLIGPPEPMVAPLGLISEVQLRSKRMQSVSGAGDLIVLSGAYGQQQRTVLHDMPDAAHFHTVVAEELGEYRHRAAAQQAARAPVGYSGPHPQHYAHDSGVRHG</sequence>
<dbReference type="Proteomes" id="UP001251870">
    <property type="component" value="Unassembled WGS sequence"/>
</dbReference>
<dbReference type="RefSeq" id="WP_310548877.1">
    <property type="nucleotide sequence ID" value="NZ_JAVKGR010000012.1"/>
</dbReference>
<evidence type="ECO:0008006" key="5">
    <source>
        <dbReference type="Google" id="ProtNLM"/>
    </source>
</evidence>
<feature type="compositionally biased region" description="Basic and acidic residues" evidence="1">
    <location>
        <begin position="192"/>
        <end position="201"/>
    </location>
</feature>
<keyword evidence="2" id="KW-0472">Membrane</keyword>
<evidence type="ECO:0000313" key="4">
    <source>
        <dbReference type="Proteomes" id="UP001251870"/>
    </source>
</evidence>
<dbReference type="EMBL" id="JAVKGR010000012">
    <property type="protein sequence ID" value="MDR8019891.1"/>
    <property type="molecule type" value="Genomic_DNA"/>
</dbReference>
<feature type="region of interest" description="Disordered" evidence="1">
    <location>
        <begin position="176"/>
        <end position="201"/>
    </location>
</feature>
<keyword evidence="2" id="KW-1133">Transmembrane helix</keyword>
<feature type="transmembrane region" description="Helical" evidence="2">
    <location>
        <begin position="23"/>
        <end position="44"/>
    </location>
</feature>
<evidence type="ECO:0000256" key="1">
    <source>
        <dbReference type="SAM" id="MobiDB-lite"/>
    </source>
</evidence>